<dbReference type="InterPro" id="IPR013097">
    <property type="entry name" value="Dabb"/>
</dbReference>
<dbReference type="Proteomes" id="UP001610444">
    <property type="component" value="Unassembled WGS sequence"/>
</dbReference>
<evidence type="ECO:0000313" key="3">
    <source>
        <dbReference type="Proteomes" id="UP001610444"/>
    </source>
</evidence>
<reference evidence="2 3" key="1">
    <citation type="submission" date="2024-07" db="EMBL/GenBank/DDBJ databases">
        <title>Section-level genome sequencing and comparative genomics of Aspergillus sections Usti and Cavernicolus.</title>
        <authorList>
            <consortium name="Lawrence Berkeley National Laboratory"/>
            <person name="Nybo J.L."/>
            <person name="Vesth T.C."/>
            <person name="Theobald S."/>
            <person name="Frisvad J.C."/>
            <person name="Larsen T.O."/>
            <person name="Kjaerboelling I."/>
            <person name="Rothschild-Mancinelli K."/>
            <person name="Lyhne E.K."/>
            <person name="Kogle M.E."/>
            <person name="Barry K."/>
            <person name="Clum A."/>
            <person name="Na H."/>
            <person name="Ledsgaard L."/>
            <person name="Lin J."/>
            <person name="Lipzen A."/>
            <person name="Kuo A."/>
            <person name="Riley R."/>
            <person name="Mondo S."/>
            <person name="LaButti K."/>
            <person name="Haridas S."/>
            <person name="Pangalinan J."/>
            <person name="Salamov A.A."/>
            <person name="Simmons B.A."/>
            <person name="Magnuson J.K."/>
            <person name="Chen J."/>
            <person name="Drula E."/>
            <person name="Henrissat B."/>
            <person name="Wiebenga A."/>
            <person name="Lubbers R.J."/>
            <person name="Gomes A.C."/>
            <person name="Macurrencykelacurrency M.R."/>
            <person name="Stajich J."/>
            <person name="Grigoriev I.V."/>
            <person name="Mortensen U.H."/>
            <person name="De vries R.P."/>
            <person name="Baker S.E."/>
            <person name="Andersen M.R."/>
        </authorList>
    </citation>
    <scope>NUCLEOTIDE SEQUENCE [LARGE SCALE GENOMIC DNA]</scope>
    <source>
        <strain evidence="2 3">CBS 756.74</strain>
    </source>
</reference>
<gene>
    <name evidence="2" type="ORF">BJX68DRAFT_168937</name>
</gene>
<organism evidence="2 3">
    <name type="scientific">Aspergillus pseudodeflectus</name>
    <dbReference type="NCBI Taxonomy" id="176178"/>
    <lineage>
        <taxon>Eukaryota</taxon>
        <taxon>Fungi</taxon>
        <taxon>Dikarya</taxon>
        <taxon>Ascomycota</taxon>
        <taxon>Pezizomycotina</taxon>
        <taxon>Eurotiomycetes</taxon>
        <taxon>Eurotiomycetidae</taxon>
        <taxon>Eurotiales</taxon>
        <taxon>Aspergillaceae</taxon>
        <taxon>Aspergillus</taxon>
        <taxon>Aspergillus subgen. Nidulantes</taxon>
    </lineage>
</organism>
<dbReference type="RefSeq" id="XP_070894720.1">
    <property type="nucleotide sequence ID" value="XM_071037020.1"/>
</dbReference>
<dbReference type="SMART" id="SM00886">
    <property type="entry name" value="Dabb"/>
    <property type="match status" value="1"/>
</dbReference>
<dbReference type="GeneID" id="98152184"/>
<dbReference type="PROSITE" id="PS51502">
    <property type="entry name" value="S_R_A_B_BARREL"/>
    <property type="match status" value="1"/>
</dbReference>
<keyword evidence="3" id="KW-1185">Reference proteome</keyword>
<dbReference type="SUPFAM" id="SSF54909">
    <property type="entry name" value="Dimeric alpha+beta barrel"/>
    <property type="match status" value="1"/>
</dbReference>
<evidence type="ECO:0000313" key="2">
    <source>
        <dbReference type="EMBL" id="KAL2841764.1"/>
    </source>
</evidence>
<dbReference type="EMBL" id="JBFXLR010000055">
    <property type="protein sequence ID" value="KAL2841764.1"/>
    <property type="molecule type" value="Genomic_DNA"/>
</dbReference>
<proteinExistence type="predicted"/>
<name>A0ABR4JP00_9EURO</name>
<dbReference type="Pfam" id="PF07876">
    <property type="entry name" value="Dabb"/>
    <property type="match status" value="1"/>
</dbReference>
<dbReference type="InterPro" id="IPR011008">
    <property type="entry name" value="Dimeric_a/b-barrel"/>
</dbReference>
<evidence type="ECO:0000259" key="1">
    <source>
        <dbReference type="PROSITE" id="PS51502"/>
    </source>
</evidence>
<accession>A0ABR4JP00</accession>
<comment type="caution">
    <text evidence="2">The sequence shown here is derived from an EMBL/GenBank/DDBJ whole genome shotgun (WGS) entry which is preliminary data.</text>
</comment>
<dbReference type="Gene3D" id="3.30.70.100">
    <property type="match status" value="1"/>
</dbReference>
<sequence>MTVVRLETWDFKADVPIASIKEMCDRYLGLKNEIPYIVSMSGGSTGEGFDDQRQRVVFVIEFENWDDLGRYIEDPTAVATHADMGSPAVYEGGRFVEYTNGLWY</sequence>
<feature type="domain" description="Stress-response A/B barrel" evidence="1">
    <location>
        <begin position="1"/>
        <end position="98"/>
    </location>
</feature>
<protein>
    <recommendedName>
        <fullName evidence="1">Stress-response A/B barrel domain-containing protein</fullName>
    </recommendedName>
</protein>